<accession>A0ABV7KXD1</accession>
<dbReference type="CDD" id="cd04590">
    <property type="entry name" value="CBS_pair_CorC_HlyC_assoc"/>
    <property type="match status" value="1"/>
</dbReference>
<name>A0ABV7KXD1_9PROT</name>
<dbReference type="Pfam" id="PF01595">
    <property type="entry name" value="CNNM"/>
    <property type="match status" value="1"/>
</dbReference>
<gene>
    <name evidence="14" type="ORF">ACFOGJ_07005</name>
</gene>
<evidence type="ECO:0000256" key="1">
    <source>
        <dbReference type="ARBA" id="ARBA00004651"/>
    </source>
</evidence>
<dbReference type="RefSeq" id="WP_379899259.1">
    <property type="nucleotide sequence ID" value="NZ_JBHRTR010000019.1"/>
</dbReference>
<dbReference type="PANTHER" id="PTHR22777:SF32">
    <property type="entry name" value="UPF0053 INNER MEMBRANE PROTEIN YFJD"/>
    <property type="match status" value="1"/>
</dbReference>
<evidence type="ECO:0000259" key="12">
    <source>
        <dbReference type="PROSITE" id="PS51371"/>
    </source>
</evidence>
<keyword evidence="7 9" id="KW-0129">CBS domain</keyword>
<proteinExistence type="inferred from homology"/>
<dbReference type="Gene3D" id="3.10.580.10">
    <property type="entry name" value="CBS-domain"/>
    <property type="match status" value="1"/>
</dbReference>
<comment type="similarity">
    <text evidence="2">Belongs to the UPF0053 family. Hemolysin C subfamily.</text>
</comment>
<evidence type="ECO:0000256" key="5">
    <source>
        <dbReference type="ARBA" id="ARBA00022737"/>
    </source>
</evidence>
<evidence type="ECO:0000313" key="14">
    <source>
        <dbReference type="EMBL" id="MFC3226970.1"/>
    </source>
</evidence>
<comment type="caution">
    <text evidence="14">The sequence shown here is derived from an EMBL/GenBank/DDBJ whole genome shotgun (WGS) entry which is preliminary data.</text>
</comment>
<keyword evidence="3" id="KW-1003">Cell membrane</keyword>
<evidence type="ECO:0000313" key="15">
    <source>
        <dbReference type="Proteomes" id="UP001595528"/>
    </source>
</evidence>
<evidence type="ECO:0000256" key="9">
    <source>
        <dbReference type="PROSITE-ProRule" id="PRU00703"/>
    </source>
</evidence>
<evidence type="ECO:0000259" key="13">
    <source>
        <dbReference type="PROSITE" id="PS51846"/>
    </source>
</evidence>
<keyword evidence="5" id="KW-0677">Repeat</keyword>
<feature type="transmembrane region" description="Helical" evidence="11">
    <location>
        <begin position="129"/>
        <end position="151"/>
    </location>
</feature>
<feature type="transmembrane region" description="Helical" evidence="11">
    <location>
        <begin position="12"/>
        <end position="30"/>
    </location>
</feature>
<dbReference type="InterPro" id="IPR036318">
    <property type="entry name" value="FAD-bd_PCMH-like_sf"/>
</dbReference>
<comment type="subcellular location">
    <subcellularLocation>
        <location evidence="1">Cell membrane</location>
        <topology evidence="1">Multi-pass membrane protein</topology>
    </subcellularLocation>
</comment>
<feature type="transmembrane region" description="Helical" evidence="11">
    <location>
        <begin position="99"/>
        <end position="117"/>
    </location>
</feature>
<dbReference type="SUPFAM" id="SSF56176">
    <property type="entry name" value="FAD-binding/transporter-associated domain-like"/>
    <property type="match status" value="1"/>
</dbReference>
<evidence type="ECO:0000256" key="2">
    <source>
        <dbReference type="ARBA" id="ARBA00006446"/>
    </source>
</evidence>
<organism evidence="14 15">
    <name type="scientific">Marinibaculum pumilum</name>
    <dbReference type="NCBI Taxonomy" id="1766165"/>
    <lineage>
        <taxon>Bacteria</taxon>
        <taxon>Pseudomonadati</taxon>
        <taxon>Pseudomonadota</taxon>
        <taxon>Alphaproteobacteria</taxon>
        <taxon>Rhodospirillales</taxon>
        <taxon>Rhodospirillaceae</taxon>
        <taxon>Marinibaculum</taxon>
    </lineage>
</organism>
<keyword evidence="6 10" id="KW-1133">Transmembrane helix</keyword>
<feature type="domain" description="CNNM transmembrane" evidence="13">
    <location>
        <begin position="7"/>
        <end position="196"/>
    </location>
</feature>
<feature type="domain" description="CBS" evidence="12">
    <location>
        <begin position="215"/>
        <end position="274"/>
    </location>
</feature>
<dbReference type="InterPro" id="IPR016169">
    <property type="entry name" value="FAD-bd_PCMH_sub2"/>
</dbReference>
<evidence type="ECO:0000256" key="4">
    <source>
        <dbReference type="ARBA" id="ARBA00022692"/>
    </source>
</evidence>
<dbReference type="Gene3D" id="3.30.465.10">
    <property type="match status" value="1"/>
</dbReference>
<reference evidence="15" key="1">
    <citation type="journal article" date="2019" name="Int. J. Syst. Evol. Microbiol.">
        <title>The Global Catalogue of Microorganisms (GCM) 10K type strain sequencing project: providing services to taxonomists for standard genome sequencing and annotation.</title>
        <authorList>
            <consortium name="The Broad Institute Genomics Platform"/>
            <consortium name="The Broad Institute Genome Sequencing Center for Infectious Disease"/>
            <person name="Wu L."/>
            <person name="Ma J."/>
        </authorList>
    </citation>
    <scope>NUCLEOTIDE SEQUENCE [LARGE SCALE GENOMIC DNA]</scope>
    <source>
        <strain evidence="15">KCTC 42964</strain>
    </source>
</reference>
<evidence type="ECO:0000256" key="6">
    <source>
        <dbReference type="ARBA" id="ARBA00022989"/>
    </source>
</evidence>
<dbReference type="EMBL" id="JBHRTR010000019">
    <property type="protein sequence ID" value="MFC3226970.1"/>
    <property type="molecule type" value="Genomic_DNA"/>
</dbReference>
<protein>
    <submittedName>
        <fullName evidence="14">HlyC/CorC family transporter</fullName>
    </submittedName>
</protein>
<dbReference type="PROSITE" id="PS51846">
    <property type="entry name" value="CNNM"/>
    <property type="match status" value="1"/>
</dbReference>
<sequence length="447" mass="48833">MESEAYSLTELALAGAAILVLICLSAFFSGSETGLTAASRARINHLSQQGNRRARVVSRLLERQDRLIGTILLGNNLVNILASSLATSVLILVFGEAGVVYATLAMTLIVVVFAEVLPKTYAINNPDRAALAVAPVVAVVVAVLAPLVHAVQVLVNGALRLFGIDIKPGQSMVSAAEELKSHLDLHGKEGTLHKSARDMLGSILDLDEVEVSDVMIHRRDIQMLDLSEPTSALIDQAMQSRHSRLPLWRDDSDNIVGVLHGKDLLRELMAARTQAADFDLDSIDLMAVAKEPWFVPDTTSLREQLHAFRTRHAHFALVVDEYGTLMGLVTLEDILEEIVGDIRDEHDPEEVVGIEANGDGSYTVAGSVTIRDLNRRLEWNLPDDEATTVAGLLIHEARRLPEVGQAFQFYNVRFDVLRRQRTRVTQMRLTPLSPDQAARGDGAGETG</sequence>
<evidence type="ECO:0000256" key="8">
    <source>
        <dbReference type="ARBA" id="ARBA00023136"/>
    </source>
</evidence>
<dbReference type="Proteomes" id="UP001595528">
    <property type="component" value="Unassembled WGS sequence"/>
</dbReference>
<dbReference type="Pfam" id="PF00571">
    <property type="entry name" value="CBS"/>
    <property type="match status" value="2"/>
</dbReference>
<dbReference type="InterPro" id="IPR046342">
    <property type="entry name" value="CBS_dom_sf"/>
</dbReference>
<dbReference type="PROSITE" id="PS51371">
    <property type="entry name" value="CBS"/>
    <property type="match status" value="2"/>
</dbReference>
<feature type="transmembrane region" description="Helical" evidence="11">
    <location>
        <begin position="67"/>
        <end position="93"/>
    </location>
</feature>
<keyword evidence="8 10" id="KW-0472">Membrane</keyword>
<feature type="domain" description="CBS" evidence="12">
    <location>
        <begin position="288"/>
        <end position="345"/>
    </location>
</feature>
<evidence type="ECO:0000256" key="10">
    <source>
        <dbReference type="PROSITE-ProRule" id="PRU01193"/>
    </source>
</evidence>
<dbReference type="InterPro" id="IPR005170">
    <property type="entry name" value="Transptr-assoc_dom"/>
</dbReference>
<dbReference type="SMART" id="SM01091">
    <property type="entry name" value="CorC_HlyC"/>
    <property type="match status" value="1"/>
</dbReference>
<evidence type="ECO:0000256" key="7">
    <source>
        <dbReference type="ARBA" id="ARBA00023122"/>
    </source>
</evidence>
<dbReference type="Pfam" id="PF03471">
    <property type="entry name" value="CorC_HlyC"/>
    <property type="match status" value="1"/>
</dbReference>
<keyword evidence="4 10" id="KW-0812">Transmembrane</keyword>
<dbReference type="InterPro" id="IPR044751">
    <property type="entry name" value="Ion_transp-like_CBS"/>
</dbReference>
<dbReference type="InterPro" id="IPR002550">
    <property type="entry name" value="CNNM"/>
</dbReference>
<keyword evidence="15" id="KW-1185">Reference proteome</keyword>
<dbReference type="InterPro" id="IPR000644">
    <property type="entry name" value="CBS_dom"/>
</dbReference>
<dbReference type="SUPFAM" id="SSF54631">
    <property type="entry name" value="CBS-domain pair"/>
    <property type="match status" value="1"/>
</dbReference>
<evidence type="ECO:0000256" key="11">
    <source>
        <dbReference type="SAM" id="Phobius"/>
    </source>
</evidence>
<evidence type="ECO:0000256" key="3">
    <source>
        <dbReference type="ARBA" id="ARBA00022475"/>
    </source>
</evidence>
<dbReference type="PANTHER" id="PTHR22777">
    <property type="entry name" value="HEMOLYSIN-RELATED"/>
    <property type="match status" value="1"/>
</dbReference>